<dbReference type="PANTHER" id="PTHR33067">
    <property type="entry name" value="RNA-DIRECTED DNA POLYMERASE-RELATED"/>
    <property type="match status" value="1"/>
</dbReference>
<protein>
    <submittedName>
        <fullName evidence="1">Retrovirus-related Pol polyprotein from transposon opus</fullName>
    </submittedName>
</protein>
<evidence type="ECO:0000313" key="1">
    <source>
        <dbReference type="EMBL" id="KAA3461799.1"/>
    </source>
</evidence>
<comment type="caution">
    <text evidence="1">The sequence shown here is derived from an EMBL/GenBank/DDBJ whole genome shotgun (WGS) entry which is preliminary data.</text>
</comment>
<organism evidence="1 2">
    <name type="scientific">Gossypium australe</name>
    <dbReference type="NCBI Taxonomy" id="47621"/>
    <lineage>
        <taxon>Eukaryota</taxon>
        <taxon>Viridiplantae</taxon>
        <taxon>Streptophyta</taxon>
        <taxon>Embryophyta</taxon>
        <taxon>Tracheophyta</taxon>
        <taxon>Spermatophyta</taxon>
        <taxon>Magnoliopsida</taxon>
        <taxon>eudicotyledons</taxon>
        <taxon>Gunneridae</taxon>
        <taxon>Pentapetalae</taxon>
        <taxon>rosids</taxon>
        <taxon>malvids</taxon>
        <taxon>Malvales</taxon>
        <taxon>Malvaceae</taxon>
        <taxon>Malvoideae</taxon>
        <taxon>Gossypium</taxon>
    </lineage>
</organism>
<proteinExistence type="predicted"/>
<accession>A0A5B6UVK4</accession>
<dbReference type="EMBL" id="SMMG02000009">
    <property type="protein sequence ID" value="KAA3461799.1"/>
    <property type="molecule type" value="Genomic_DNA"/>
</dbReference>
<evidence type="ECO:0000313" key="2">
    <source>
        <dbReference type="Proteomes" id="UP000325315"/>
    </source>
</evidence>
<reference evidence="2" key="1">
    <citation type="journal article" date="2019" name="Plant Biotechnol. J.">
        <title>Genome sequencing of the Australian wild diploid species Gossypium australe highlights disease resistance and delayed gland morphogenesis.</title>
        <authorList>
            <person name="Cai Y."/>
            <person name="Cai X."/>
            <person name="Wang Q."/>
            <person name="Wang P."/>
            <person name="Zhang Y."/>
            <person name="Cai C."/>
            <person name="Xu Y."/>
            <person name="Wang K."/>
            <person name="Zhou Z."/>
            <person name="Wang C."/>
            <person name="Geng S."/>
            <person name="Li B."/>
            <person name="Dong Q."/>
            <person name="Hou Y."/>
            <person name="Wang H."/>
            <person name="Ai P."/>
            <person name="Liu Z."/>
            <person name="Yi F."/>
            <person name="Sun M."/>
            <person name="An G."/>
            <person name="Cheng J."/>
            <person name="Zhang Y."/>
            <person name="Shi Q."/>
            <person name="Xie Y."/>
            <person name="Shi X."/>
            <person name="Chang Y."/>
            <person name="Huang F."/>
            <person name="Chen Y."/>
            <person name="Hong S."/>
            <person name="Mi L."/>
            <person name="Sun Q."/>
            <person name="Zhang L."/>
            <person name="Zhou B."/>
            <person name="Peng R."/>
            <person name="Zhang X."/>
            <person name="Liu F."/>
        </authorList>
    </citation>
    <scope>NUCLEOTIDE SEQUENCE [LARGE SCALE GENOMIC DNA]</scope>
    <source>
        <strain evidence="2">cv. PA1801</strain>
    </source>
</reference>
<keyword evidence="2" id="KW-1185">Reference proteome</keyword>
<dbReference type="PANTHER" id="PTHR33067:SF32">
    <property type="entry name" value="ASPARTIC PEPTIDASE DDI1-TYPE DOMAIN-CONTAINING PROTEIN"/>
    <property type="match status" value="1"/>
</dbReference>
<dbReference type="OrthoDB" id="1001379at2759"/>
<gene>
    <name evidence="1" type="ORF">EPI10_028347</name>
</gene>
<sequence length="184" mass="21192">MPMFIFMKLRIRKARPTTVMLQLADRSYAYLKDYIILESEADKEVALIRGRPFLATGRTLIDVQKGELTMRDTDQQIIFNVFDAMKCADKDEDCHTIGIIDTAVQEELAEFFSNNYDIEADSVQFTKEELIEEFSELMEAKKLENGTRRGFESLNLSEHSFKPPQPSIEGPPTLELKPLQLHLK</sequence>
<name>A0A5B6UVK4_9ROSI</name>
<dbReference type="AlphaFoldDB" id="A0A5B6UVK4"/>
<dbReference type="Proteomes" id="UP000325315">
    <property type="component" value="Unassembled WGS sequence"/>
</dbReference>